<dbReference type="GO" id="GO:0006518">
    <property type="term" value="P:peptide metabolic process"/>
    <property type="evidence" value="ECO:0007669"/>
    <property type="project" value="TreeGrafter"/>
</dbReference>
<dbReference type="AlphaFoldDB" id="A0A379A9I6"/>
<dbReference type="InterPro" id="IPR001567">
    <property type="entry name" value="Pept_M3A_M3B_dom"/>
</dbReference>
<evidence type="ECO:0000256" key="4">
    <source>
        <dbReference type="ARBA" id="ARBA00022801"/>
    </source>
</evidence>
<keyword evidence="3 7" id="KW-0479">Metal-binding</keyword>
<keyword evidence="10" id="KW-1185">Reference proteome</keyword>
<comment type="similarity">
    <text evidence="1 7">Belongs to the peptidase M3 family.</text>
</comment>
<dbReference type="Pfam" id="PF01432">
    <property type="entry name" value="Peptidase_M3"/>
    <property type="match status" value="1"/>
</dbReference>
<keyword evidence="2 7" id="KW-0645">Protease</keyword>
<dbReference type="PANTHER" id="PTHR11804:SF84">
    <property type="entry name" value="SACCHAROLYSIN"/>
    <property type="match status" value="1"/>
</dbReference>
<dbReference type="SUPFAM" id="SSF55486">
    <property type="entry name" value="Metalloproteases ('zincins'), catalytic domain"/>
    <property type="match status" value="1"/>
</dbReference>
<evidence type="ECO:0000256" key="2">
    <source>
        <dbReference type="ARBA" id="ARBA00022670"/>
    </source>
</evidence>
<evidence type="ECO:0000313" key="9">
    <source>
        <dbReference type="EMBL" id="SUB14521.1"/>
    </source>
</evidence>
<dbReference type="GO" id="GO:0046872">
    <property type="term" value="F:metal ion binding"/>
    <property type="evidence" value="ECO:0007669"/>
    <property type="project" value="UniProtKB-UniRule"/>
</dbReference>
<gene>
    <name evidence="9" type="primary">prlC_2</name>
    <name evidence="9" type="ORF">NCTC9381_00370</name>
</gene>
<reference evidence="9 10" key="1">
    <citation type="submission" date="2018-06" db="EMBL/GenBank/DDBJ databases">
        <authorList>
            <consortium name="Pathogen Informatics"/>
            <person name="Doyle S."/>
        </authorList>
    </citation>
    <scope>NUCLEOTIDE SEQUENCE [LARGE SCALE GENOMIC DNA]</scope>
    <source>
        <strain evidence="9 10">NCTC9381</strain>
    </source>
</reference>
<evidence type="ECO:0000256" key="1">
    <source>
        <dbReference type="ARBA" id="ARBA00006040"/>
    </source>
</evidence>
<dbReference type="InterPro" id="IPR024077">
    <property type="entry name" value="Neurolysin/TOP_dom2"/>
</dbReference>
<sequence length="216" mass="23931">MISNSPVLACQKINSSATGEIAARLSELGSAYSNNVLDATMGWSKLITDESELAGMPESAMAAAKAQAEAKEQEGWLLTLDIPSYLPVMTYCDNAALREEMYRAYATRASDQGPNAGKWDNGPIMAEELALRHELAQLLGFDSYADKSLATKMAQSPAQVIDFLNDLAERARPQGEKELEQLRAFARKEHGVTELNPWDLTYYGEKQKQHLLHHQR</sequence>
<dbReference type="InterPro" id="IPR045090">
    <property type="entry name" value="Pept_M3A_M3B"/>
</dbReference>
<evidence type="ECO:0000256" key="3">
    <source>
        <dbReference type="ARBA" id="ARBA00022723"/>
    </source>
</evidence>
<keyword evidence="6 7" id="KW-0482">Metalloprotease</keyword>
<evidence type="ECO:0000256" key="7">
    <source>
        <dbReference type="RuleBase" id="RU003435"/>
    </source>
</evidence>
<dbReference type="Gene3D" id="1.10.1370.10">
    <property type="entry name" value="Neurolysin, domain 3"/>
    <property type="match status" value="1"/>
</dbReference>
<evidence type="ECO:0000256" key="6">
    <source>
        <dbReference type="ARBA" id="ARBA00023049"/>
    </source>
</evidence>
<dbReference type="PANTHER" id="PTHR11804">
    <property type="entry name" value="PROTEASE M3 THIMET OLIGOPEPTIDASE-RELATED"/>
    <property type="match status" value="1"/>
</dbReference>
<keyword evidence="4 7" id="KW-0378">Hydrolase</keyword>
<accession>A0A379A9I6</accession>
<protein>
    <submittedName>
        <fullName evidence="9">Oligopeptidase A</fullName>
        <ecNumber evidence="9">3.4.24.70</ecNumber>
    </submittedName>
</protein>
<organism evidence="9 10">
    <name type="scientific">Enterobacter agglomerans</name>
    <name type="common">Erwinia herbicola</name>
    <name type="synonym">Pantoea agglomerans</name>
    <dbReference type="NCBI Taxonomy" id="549"/>
    <lineage>
        <taxon>Bacteria</taxon>
        <taxon>Pseudomonadati</taxon>
        <taxon>Pseudomonadota</taxon>
        <taxon>Gammaproteobacteria</taxon>
        <taxon>Enterobacterales</taxon>
        <taxon>Erwiniaceae</taxon>
        <taxon>Pantoea</taxon>
        <taxon>Pantoea agglomerans group</taxon>
    </lineage>
</organism>
<evidence type="ECO:0000256" key="5">
    <source>
        <dbReference type="ARBA" id="ARBA00022833"/>
    </source>
</evidence>
<dbReference type="GO" id="GO:0004222">
    <property type="term" value="F:metalloendopeptidase activity"/>
    <property type="evidence" value="ECO:0007669"/>
    <property type="project" value="UniProtKB-EC"/>
</dbReference>
<feature type="domain" description="Peptidase M3A/M3B catalytic" evidence="8">
    <location>
        <begin position="88"/>
        <end position="212"/>
    </location>
</feature>
<keyword evidence="5 7" id="KW-0862">Zinc</keyword>
<dbReference type="Proteomes" id="UP000254640">
    <property type="component" value="Unassembled WGS sequence"/>
</dbReference>
<proteinExistence type="inferred from homology"/>
<dbReference type="GO" id="GO:0006508">
    <property type="term" value="P:proteolysis"/>
    <property type="evidence" value="ECO:0007669"/>
    <property type="project" value="UniProtKB-KW"/>
</dbReference>
<name>A0A379A9I6_ENTAG</name>
<evidence type="ECO:0000313" key="10">
    <source>
        <dbReference type="Proteomes" id="UP000254640"/>
    </source>
</evidence>
<dbReference type="EMBL" id="UGSO01000001">
    <property type="protein sequence ID" value="SUB14521.1"/>
    <property type="molecule type" value="Genomic_DNA"/>
</dbReference>
<dbReference type="EC" id="3.4.24.70" evidence="9"/>
<evidence type="ECO:0000259" key="8">
    <source>
        <dbReference type="Pfam" id="PF01432"/>
    </source>
</evidence>
<comment type="cofactor">
    <cofactor evidence="7">
        <name>Zn(2+)</name>
        <dbReference type="ChEBI" id="CHEBI:29105"/>
    </cofactor>
    <text evidence="7">Binds 1 zinc ion.</text>
</comment>